<dbReference type="GO" id="GO:0005615">
    <property type="term" value="C:extracellular space"/>
    <property type="evidence" value="ECO:0007669"/>
    <property type="project" value="TreeGrafter"/>
</dbReference>
<dbReference type="InParanoid" id="L9LCJ4"/>
<evidence type="ECO:0000259" key="6">
    <source>
        <dbReference type="Pfam" id="PF00129"/>
    </source>
</evidence>
<evidence type="ECO:0000256" key="1">
    <source>
        <dbReference type="ARBA" id="ARBA00004370"/>
    </source>
</evidence>
<dbReference type="InterPro" id="IPR011161">
    <property type="entry name" value="MHC_I-like_Ag-recog"/>
</dbReference>
<sequence length="210" mass="23823">HALSYDFTIIGEGGHRWCEVQGQVDRKVFLSYDCGNDKVNLISDLGKKVDNISAWNVQMTTLKDAGEQLQKKLRDIKLENYGIKGSLPLQARMSCECDASGHTSGAWHFGFDGQTFLLFDPEKDMWTVVHDAVNEMKEQWENDREMAMFLEKVSLGDCGSWLEEFLKCWEEVLEPTASPTMAPDTANGARPWSFPVILTISVLLCISWFF</sequence>
<dbReference type="STRING" id="246437.L9LCJ4"/>
<evidence type="ECO:0000256" key="3">
    <source>
        <dbReference type="ARBA" id="ARBA00023136"/>
    </source>
</evidence>
<dbReference type="GO" id="GO:0002476">
    <property type="term" value="P:antigen processing and presentation of endogenous peptide antigen via MHC class Ib"/>
    <property type="evidence" value="ECO:0007669"/>
    <property type="project" value="TreeGrafter"/>
</dbReference>
<dbReference type="PANTHER" id="PTHR16675:SF268">
    <property type="entry name" value="UL16-BINDING PROTEIN 1"/>
    <property type="match status" value="1"/>
</dbReference>
<dbReference type="PANTHER" id="PTHR16675">
    <property type="entry name" value="MHC CLASS I-RELATED"/>
    <property type="match status" value="1"/>
</dbReference>
<evidence type="ECO:0000256" key="5">
    <source>
        <dbReference type="ARBA" id="ARBA00023180"/>
    </source>
</evidence>
<evidence type="ECO:0000256" key="4">
    <source>
        <dbReference type="ARBA" id="ARBA00023157"/>
    </source>
</evidence>
<dbReference type="GO" id="GO:0002486">
    <property type="term" value="P:antigen processing and presentation of endogenous peptide antigen via MHC class I via ER pathway, TAP-independent"/>
    <property type="evidence" value="ECO:0007669"/>
    <property type="project" value="TreeGrafter"/>
</dbReference>
<dbReference type="InterPro" id="IPR050208">
    <property type="entry name" value="MHC_class-I_related"/>
</dbReference>
<keyword evidence="8" id="KW-1185">Reference proteome</keyword>
<dbReference type="EMBL" id="KB320391">
    <property type="protein sequence ID" value="ELW72780.1"/>
    <property type="molecule type" value="Genomic_DNA"/>
</dbReference>
<proteinExistence type="predicted"/>
<reference evidence="8" key="1">
    <citation type="submission" date="2012-07" db="EMBL/GenBank/DDBJ databases">
        <title>Genome of the Chinese tree shrew, a rising model animal genetically related to primates.</title>
        <authorList>
            <person name="Zhang G."/>
            <person name="Fan Y."/>
            <person name="Yao Y."/>
            <person name="Huang Z."/>
        </authorList>
    </citation>
    <scope>NUCLEOTIDE SEQUENCE [LARGE SCALE GENOMIC DNA]</scope>
</reference>
<dbReference type="AlphaFoldDB" id="L9LCJ4"/>
<dbReference type="InterPro" id="IPR011162">
    <property type="entry name" value="MHC_I/II-like_Ag-recog"/>
</dbReference>
<dbReference type="InterPro" id="IPR037055">
    <property type="entry name" value="MHC_I-like_Ag-recog_sf"/>
</dbReference>
<keyword evidence="5" id="KW-0325">Glycoprotein</keyword>
<dbReference type="Proteomes" id="UP000011518">
    <property type="component" value="Unassembled WGS sequence"/>
</dbReference>
<dbReference type="Pfam" id="PF00129">
    <property type="entry name" value="MHC_I"/>
    <property type="match status" value="1"/>
</dbReference>
<reference evidence="8" key="2">
    <citation type="journal article" date="2013" name="Nat. Commun.">
        <title>Genome of the Chinese tree shrew.</title>
        <authorList>
            <person name="Fan Y."/>
            <person name="Huang Z.Y."/>
            <person name="Cao C.C."/>
            <person name="Chen C.S."/>
            <person name="Chen Y.X."/>
            <person name="Fan D.D."/>
            <person name="He J."/>
            <person name="Hou H.L."/>
            <person name="Hu L."/>
            <person name="Hu X.T."/>
            <person name="Jiang X.T."/>
            <person name="Lai R."/>
            <person name="Lang Y.S."/>
            <person name="Liang B."/>
            <person name="Liao S.G."/>
            <person name="Mu D."/>
            <person name="Ma Y.Y."/>
            <person name="Niu Y.Y."/>
            <person name="Sun X.Q."/>
            <person name="Xia J.Q."/>
            <person name="Xiao J."/>
            <person name="Xiong Z.Q."/>
            <person name="Xu L."/>
            <person name="Yang L."/>
            <person name="Zhang Y."/>
            <person name="Zhao W."/>
            <person name="Zhao X.D."/>
            <person name="Zheng Y.T."/>
            <person name="Zhou J.M."/>
            <person name="Zhu Y.B."/>
            <person name="Zhang G.J."/>
            <person name="Wang J."/>
            <person name="Yao Y.G."/>
        </authorList>
    </citation>
    <scope>NUCLEOTIDE SEQUENCE [LARGE SCALE GENOMIC DNA]</scope>
</reference>
<keyword evidence="2" id="KW-0732">Signal</keyword>
<dbReference type="FunFam" id="3.30.500.10:FF:000004">
    <property type="entry name" value="Retinoic acid early-inducible protein 1-beta"/>
    <property type="match status" value="1"/>
</dbReference>
<evidence type="ECO:0000256" key="2">
    <source>
        <dbReference type="ARBA" id="ARBA00022729"/>
    </source>
</evidence>
<dbReference type="eggNOG" id="ENOG502TM6M">
    <property type="taxonomic scope" value="Eukaryota"/>
</dbReference>
<dbReference type="GO" id="GO:0009897">
    <property type="term" value="C:external side of plasma membrane"/>
    <property type="evidence" value="ECO:0007669"/>
    <property type="project" value="TreeGrafter"/>
</dbReference>
<dbReference type="SUPFAM" id="SSF54452">
    <property type="entry name" value="MHC antigen-recognition domain"/>
    <property type="match status" value="1"/>
</dbReference>
<dbReference type="GO" id="GO:0001916">
    <property type="term" value="P:positive regulation of T cell mediated cytotoxicity"/>
    <property type="evidence" value="ECO:0007669"/>
    <property type="project" value="TreeGrafter"/>
</dbReference>
<organism evidence="7 8">
    <name type="scientific">Tupaia chinensis</name>
    <name type="common">Chinese tree shrew</name>
    <name type="synonym">Tupaia belangeri chinensis</name>
    <dbReference type="NCBI Taxonomy" id="246437"/>
    <lineage>
        <taxon>Eukaryota</taxon>
        <taxon>Metazoa</taxon>
        <taxon>Chordata</taxon>
        <taxon>Craniata</taxon>
        <taxon>Vertebrata</taxon>
        <taxon>Euteleostomi</taxon>
        <taxon>Mammalia</taxon>
        <taxon>Eutheria</taxon>
        <taxon>Euarchontoglires</taxon>
        <taxon>Scandentia</taxon>
        <taxon>Tupaiidae</taxon>
        <taxon>Tupaia</taxon>
    </lineage>
</organism>
<feature type="domain" description="MHC class I-like antigen recognition-like" evidence="6">
    <location>
        <begin position="12"/>
        <end position="170"/>
    </location>
</feature>
<gene>
    <name evidence="7" type="ORF">TREES_T100017528</name>
</gene>
<name>L9LCJ4_TUPCH</name>
<evidence type="ECO:0000313" key="8">
    <source>
        <dbReference type="Proteomes" id="UP000011518"/>
    </source>
</evidence>
<dbReference type="GO" id="GO:0006955">
    <property type="term" value="P:immune response"/>
    <property type="evidence" value="ECO:0007669"/>
    <property type="project" value="TreeGrafter"/>
</dbReference>
<accession>L9LCJ4</accession>
<keyword evidence="3" id="KW-0472">Membrane</keyword>
<keyword evidence="4" id="KW-1015">Disulfide bond</keyword>
<protein>
    <submittedName>
        <fullName evidence="7">NKG2D ligand 2</fullName>
    </submittedName>
</protein>
<evidence type="ECO:0000313" key="7">
    <source>
        <dbReference type="EMBL" id="ELW72780.1"/>
    </source>
</evidence>
<feature type="non-terminal residue" evidence="7">
    <location>
        <position position="1"/>
    </location>
</feature>
<dbReference type="Gene3D" id="3.30.500.10">
    <property type="entry name" value="MHC class I-like antigen recognition-like"/>
    <property type="match status" value="1"/>
</dbReference>
<comment type="subcellular location">
    <subcellularLocation>
        <location evidence="1">Membrane</location>
    </subcellularLocation>
</comment>